<feature type="transmembrane region" description="Helical" evidence="1">
    <location>
        <begin position="37"/>
        <end position="70"/>
    </location>
</feature>
<feature type="transmembrane region" description="Helical" evidence="1">
    <location>
        <begin position="125"/>
        <end position="148"/>
    </location>
</feature>
<evidence type="ECO:0000313" key="3">
    <source>
        <dbReference type="Proteomes" id="UP000009183"/>
    </source>
</evidence>
<dbReference type="OrthoDB" id="446723at2759"/>
<dbReference type="STRING" id="29760.D7UAU8"/>
<name>D7UAU8_VITVI</name>
<gene>
    <name evidence="2" type="ordered locus">VIT_19s0015g01840</name>
</gene>
<dbReference type="PANTHER" id="PTHR12277">
    <property type="entry name" value="ALPHA/BETA HYDROLASE DOMAIN-CONTAINING PROTEIN"/>
    <property type="match status" value="1"/>
</dbReference>
<keyword evidence="1" id="KW-0472">Membrane</keyword>
<organism evidence="2 3">
    <name type="scientific">Vitis vinifera</name>
    <name type="common">Grape</name>
    <dbReference type="NCBI Taxonomy" id="29760"/>
    <lineage>
        <taxon>Eukaryota</taxon>
        <taxon>Viridiplantae</taxon>
        <taxon>Streptophyta</taxon>
        <taxon>Embryophyta</taxon>
        <taxon>Tracheophyta</taxon>
        <taxon>Spermatophyta</taxon>
        <taxon>Magnoliopsida</taxon>
        <taxon>eudicotyledons</taxon>
        <taxon>Gunneridae</taxon>
        <taxon>Pentapetalae</taxon>
        <taxon>rosids</taxon>
        <taxon>Vitales</taxon>
        <taxon>Vitaceae</taxon>
        <taxon>Viteae</taxon>
        <taxon>Vitis</taxon>
    </lineage>
</organism>
<evidence type="ECO:0008006" key="4">
    <source>
        <dbReference type="Google" id="ProtNLM"/>
    </source>
</evidence>
<dbReference type="EMBL" id="FN596747">
    <property type="protein sequence ID" value="CBI39863.3"/>
    <property type="molecule type" value="Genomic_DNA"/>
</dbReference>
<evidence type="ECO:0000256" key="1">
    <source>
        <dbReference type="SAM" id="Phobius"/>
    </source>
</evidence>
<dbReference type="InParanoid" id="D7UAU8"/>
<dbReference type="PANTHER" id="PTHR12277:SF134">
    <property type="entry name" value="ALPHA_BETA-HYDROLASES SUPERFAMILY PROTEIN"/>
    <property type="match status" value="1"/>
</dbReference>
<dbReference type="eggNOG" id="KOG1552">
    <property type="taxonomic scope" value="Eukaryota"/>
</dbReference>
<dbReference type="HOGENOM" id="CLU_995407_0_0_1"/>
<keyword evidence="3" id="KW-1185">Reference proteome</keyword>
<dbReference type="SUPFAM" id="SSF53474">
    <property type="entry name" value="alpha/beta-Hydrolases"/>
    <property type="match status" value="1"/>
</dbReference>
<accession>D7UAU8</accession>
<reference evidence="3" key="1">
    <citation type="journal article" date="2007" name="Nature">
        <title>The grapevine genome sequence suggests ancestral hexaploidization in major angiosperm phyla.</title>
        <authorList>
            <consortium name="The French-Italian Public Consortium for Grapevine Genome Characterization."/>
            <person name="Jaillon O."/>
            <person name="Aury J.-M."/>
            <person name="Noel B."/>
            <person name="Policriti A."/>
            <person name="Clepet C."/>
            <person name="Casagrande A."/>
            <person name="Choisne N."/>
            <person name="Aubourg S."/>
            <person name="Vitulo N."/>
            <person name="Jubin C."/>
            <person name="Vezzi A."/>
            <person name="Legeai F."/>
            <person name="Hugueney P."/>
            <person name="Dasilva C."/>
            <person name="Horner D."/>
            <person name="Mica E."/>
            <person name="Jublot D."/>
            <person name="Poulain J."/>
            <person name="Bruyere C."/>
            <person name="Billault A."/>
            <person name="Segurens B."/>
            <person name="Gouyvenoux M."/>
            <person name="Ugarte E."/>
            <person name="Cattonaro F."/>
            <person name="Anthouard V."/>
            <person name="Vico V."/>
            <person name="Del Fabbro C."/>
            <person name="Alaux M."/>
            <person name="Di Gaspero G."/>
            <person name="Dumas V."/>
            <person name="Felice N."/>
            <person name="Paillard S."/>
            <person name="Juman I."/>
            <person name="Moroldo M."/>
            <person name="Scalabrin S."/>
            <person name="Canaguier A."/>
            <person name="Le Clainche I."/>
            <person name="Malacrida G."/>
            <person name="Durand E."/>
            <person name="Pesole G."/>
            <person name="Laucou V."/>
            <person name="Chatelet P."/>
            <person name="Merdinoglu D."/>
            <person name="Delledonne M."/>
            <person name="Pezzotti M."/>
            <person name="Lecharny A."/>
            <person name="Scarpelli C."/>
            <person name="Artiguenave F."/>
            <person name="Pe M.E."/>
            <person name="Valle G."/>
            <person name="Morgante M."/>
            <person name="Caboche M."/>
            <person name="Adam-Blondon A.-F."/>
            <person name="Weissenbach J."/>
            <person name="Quetier F."/>
            <person name="Wincker P."/>
        </authorList>
    </citation>
    <scope>NUCLEOTIDE SEQUENCE [LARGE SCALE GENOMIC DNA]</scope>
    <source>
        <strain evidence="3">cv. Pinot noir / PN40024</strain>
    </source>
</reference>
<evidence type="ECO:0000313" key="2">
    <source>
        <dbReference type="EMBL" id="CBI39863.3"/>
    </source>
</evidence>
<proteinExistence type="predicted"/>
<dbReference type="AlphaFoldDB" id="D7UAU8"/>
<keyword evidence="1" id="KW-1133">Transmembrane helix</keyword>
<sequence length="280" mass="31502">MGWGYFQGYSAEICVIRLSCSLIHSISNNSNRCSLALHFLLFLIFMRITFLLSQTLMPLVFLMKAILFVIDNELPKSVRALFGSVFSFNWKHANSLAKHHKSQAESSTIVKALNHHDATISQHPLFCILAYIAVLPSSLTTTVAAIILSHQHNYHAPPPSSSTTNLENVGVLKLCTKKWNKIVAVYVKNPSTSLTALYSHGNAANLGQMFNIFAELSLRIGVNLMGYDYSGYGQSSRKPIIHGMDDEILDRSHGKQLWELYKEKYEPLWLKEGDSIRSRK</sequence>
<dbReference type="Proteomes" id="UP000009183">
    <property type="component" value="Chromosome 19"/>
</dbReference>
<keyword evidence="1" id="KW-0812">Transmembrane</keyword>
<protein>
    <recommendedName>
        <fullName evidence="4">Protein ABHD17C</fullName>
    </recommendedName>
</protein>
<dbReference type="InterPro" id="IPR029058">
    <property type="entry name" value="AB_hydrolase_fold"/>
</dbReference>
<dbReference type="PaxDb" id="29760-VIT_19s0015g01840.t01"/>